<reference evidence="1 2" key="1">
    <citation type="submission" date="2018-08" db="EMBL/GenBank/DDBJ databases">
        <title>Lactobacillus suantsai sp. nov., isolated from traditional fermented suan-tsai in Taiwan.</title>
        <authorList>
            <person name="Huang C.-H."/>
        </authorList>
    </citation>
    <scope>NUCLEOTIDE SEQUENCE [LARGE SCALE GENOMIC DNA]</scope>
    <source>
        <strain evidence="1 2">BCRC 12945</strain>
    </source>
</reference>
<dbReference type="RefSeq" id="WP_129031370.1">
    <property type="nucleotide sequence ID" value="NZ_CP059603.1"/>
</dbReference>
<accession>A0A4Q0VMA9</accession>
<dbReference type="Pfam" id="PF13302">
    <property type="entry name" value="Acetyltransf_3"/>
    <property type="match status" value="1"/>
</dbReference>
<proteinExistence type="predicted"/>
<dbReference type="Gene3D" id="3.40.630.30">
    <property type="match status" value="1"/>
</dbReference>
<dbReference type="AlphaFoldDB" id="A0A4Q0VMA9"/>
<dbReference type="OrthoDB" id="9798081at2"/>
<dbReference type="InterPro" id="IPR016181">
    <property type="entry name" value="Acyl_CoA_acyltransferase"/>
</dbReference>
<gene>
    <name evidence="1" type="ORF">DXH47_01790</name>
</gene>
<keyword evidence="2" id="KW-1185">Reference proteome</keyword>
<evidence type="ECO:0000313" key="2">
    <source>
        <dbReference type="Proteomes" id="UP000290602"/>
    </source>
</evidence>
<organism evidence="1 2">
    <name type="scientific">Levilactobacillus suantsaii</name>
    <dbReference type="NCBI Taxonomy" id="2292255"/>
    <lineage>
        <taxon>Bacteria</taxon>
        <taxon>Bacillati</taxon>
        <taxon>Bacillota</taxon>
        <taxon>Bacilli</taxon>
        <taxon>Lactobacillales</taxon>
        <taxon>Lactobacillaceae</taxon>
        <taxon>Levilactobacillus</taxon>
    </lineage>
</organism>
<evidence type="ECO:0000313" key="1">
    <source>
        <dbReference type="EMBL" id="RXI79887.1"/>
    </source>
</evidence>
<dbReference type="SUPFAM" id="SSF55729">
    <property type="entry name" value="Acyl-CoA N-acyltransferases (Nat)"/>
    <property type="match status" value="1"/>
</dbReference>
<dbReference type="Proteomes" id="UP000290602">
    <property type="component" value="Unassembled WGS sequence"/>
</dbReference>
<comment type="caution">
    <text evidence="1">The sequence shown here is derived from an EMBL/GenBank/DDBJ whole genome shotgun (WGS) entry which is preliminary data.</text>
</comment>
<sequence length="179" mass="20298">MAYFETERLVLRPIQPTDHDQLQALILDPQVVAYVRYRSIQTPAAFDAAFTTHFLAEPRTVFGLETKRDHQLIGFYEFHMTQTTGELTYALRQSAWGHGYVAEAGTTLMAYGFDSLALERIEAHYASVNPNSGRVMAKMGMHDEGELQTHTLDNGETVHVMMYGLSRSDWRGQRHSQSA</sequence>
<name>A0A4Q0VMA9_9LACO</name>
<dbReference type="GO" id="GO:0016747">
    <property type="term" value="F:acyltransferase activity, transferring groups other than amino-acyl groups"/>
    <property type="evidence" value="ECO:0007669"/>
    <property type="project" value="InterPro"/>
</dbReference>
<dbReference type="InterPro" id="IPR000182">
    <property type="entry name" value="GNAT_dom"/>
</dbReference>
<keyword evidence="1" id="KW-0808">Transferase</keyword>
<dbReference type="PANTHER" id="PTHR43792:SF1">
    <property type="entry name" value="N-ACETYLTRANSFERASE DOMAIN-CONTAINING PROTEIN"/>
    <property type="match status" value="1"/>
</dbReference>
<dbReference type="PANTHER" id="PTHR43792">
    <property type="entry name" value="GNAT FAMILY, PUTATIVE (AFU_ORTHOLOGUE AFUA_3G00765)-RELATED-RELATED"/>
    <property type="match status" value="1"/>
</dbReference>
<protein>
    <submittedName>
        <fullName evidence="1">N-acetyltransferase</fullName>
    </submittedName>
</protein>
<dbReference type="PROSITE" id="PS51186">
    <property type="entry name" value="GNAT"/>
    <property type="match status" value="1"/>
</dbReference>
<dbReference type="EMBL" id="QXIL01000002">
    <property type="protein sequence ID" value="RXI79887.1"/>
    <property type="molecule type" value="Genomic_DNA"/>
</dbReference>
<dbReference type="InterPro" id="IPR051531">
    <property type="entry name" value="N-acetyltransferase"/>
</dbReference>